<sequence length="366" mass="39591">MNADLQDAGAEPATDTAPPQRRGWFRRRAGWQKALIVLSVLLVFLIGGVTAGGYVLVNRYEDKVDRASLLPSAPAEEAAQSRENWESGALNLLLLGSDSRAAEPGGTSPIGERSDTIMLVHIAKERNRATIISIPRDSYVEVPAGGSWKGGKNKINAAFAFGGAALTASTVRQLTGVPLDGAMIANFTSIHDLVDAVNGVNVCVPYDVKSTFSDREWKQGCHDMDGAVAEEFMRQRYNVPGGDFGRIRNQQLVVKAVIAKVAKDKLLFKPLQMDELLGIAADSLTVDQKLDLRDLVFAVRDIRPSAITFATVPYTRADLRTPAGSAVQLDTKAAAEMFAAVRNDTIDQWLAEHPDGTVEDEDEEGE</sequence>
<evidence type="ECO:0000256" key="1">
    <source>
        <dbReference type="ARBA" id="ARBA00006068"/>
    </source>
</evidence>
<dbReference type="PANTHER" id="PTHR33392:SF6">
    <property type="entry name" value="POLYISOPRENYL-TEICHOIC ACID--PEPTIDOGLYCAN TEICHOIC ACID TRANSFERASE TAGU"/>
    <property type="match status" value="1"/>
</dbReference>
<proteinExistence type="inferred from homology"/>
<keyword evidence="3" id="KW-0472">Membrane</keyword>
<evidence type="ECO:0000313" key="5">
    <source>
        <dbReference type="EMBL" id="MBB4744562.1"/>
    </source>
</evidence>
<dbReference type="InterPro" id="IPR050922">
    <property type="entry name" value="LytR/CpsA/Psr_CW_biosynth"/>
</dbReference>
<dbReference type="EMBL" id="JACHNB010000001">
    <property type="protein sequence ID" value="MBB4744562.1"/>
    <property type="molecule type" value="Genomic_DNA"/>
</dbReference>
<dbReference type="AlphaFoldDB" id="A0A7W7H6I9"/>
<dbReference type="Gene3D" id="3.40.630.190">
    <property type="entry name" value="LCP protein"/>
    <property type="match status" value="1"/>
</dbReference>
<feature type="transmembrane region" description="Helical" evidence="3">
    <location>
        <begin position="34"/>
        <end position="57"/>
    </location>
</feature>
<keyword evidence="3" id="KW-0812">Transmembrane</keyword>
<evidence type="ECO:0000256" key="2">
    <source>
        <dbReference type="SAM" id="MobiDB-lite"/>
    </source>
</evidence>
<gene>
    <name evidence="5" type="ORF">BJY16_008021</name>
</gene>
<dbReference type="NCBIfam" id="TIGR00350">
    <property type="entry name" value="lytR_cpsA_psr"/>
    <property type="match status" value="1"/>
</dbReference>
<keyword evidence="3" id="KW-1133">Transmembrane helix</keyword>
<feature type="region of interest" description="Disordered" evidence="2">
    <location>
        <begin position="1"/>
        <end position="21"/>
    </location>
</feature>
<comment type="caution">
    <text evidence="5">The sequence shown here is derived from an EMBL/GenBank/DDBJ whole genome shotgun (WGS) entry which is preliminary data.</text>
</comment>
<dbReference type="RefSeq" id="WP_185044707.1">
    <property type="nucleotide sequence ID" value="NZ_BAABFG010000005.1"/>
</dbReference>
<evidence type="ECO:0000259" key="4">
    <source>
        <dbReference type="Pfam" id="PF03816"/>
    </source>
</evidence>
<accession>A0A7W7H6I9</accession>
<evidence type="ECO:0000313" key="6">
    <source>
        <dbReference type="Proteomes" id="UP000546162"/>
    </source>
</evidence>
<dbReference type="InterPro" id="IPR004474">
    <property type="entry name" value="LytR_CpsA_psr"/>
</dbReference>
<evidence type="ECO:0000256" key="3">
    <source>
        <dbReference type="SAM" id="Phobius"/>
    </source>
</evidence>
<comment type="similarity">
    <text evidence="1">Belongs to the LytR/CpsA/Psr (LCP) family.</text>
</comment>
<name>A0A7W7H6I9_9ACTN</name>
<dbReference type="Pfam" id="PF03816">
    <property type="entry name" value="LytR_cpsA_psr"/>
    <property type="match status" value="1"/>
</dbReference>
<reference evidence="5 6" key="1">
    <citation type="submission" date="2020-08" db="EMBL/GenBank/DDBJ databases">
        <title>Sequencing the genomes of 1000 actinobacteria strains.</title>
        <authorList>
            <person name="Klenk H.-P."/>
        </authorList>
    </citation>
    <scope>NUCLEOTIDE SEQUENCE [LARGE SCALE GENOMIC DNA]</scope>
    <source>
        <strain evidence="5 6">DSM 45809</strain>
    </source>
</reference>
<keyword evidence="6" id="KW-1185">Reference proteome</keyword>
<organism evidence="5 6">
    <name type="scientific">Actinoplanes octamycinicus</name>
    <dbReference type="NCBI Taxonomy" id="135948"/>
    <lineage>
        <taxon>Bacteria</taxon>
        <taxon>Bacillati</taxon>
        <taxon>Actinomycetota</taxon>
        <taxon>Actinomycetes</taxon>
        <taxon>Micromonosporales</taxon>
        <taxon>Micromonosporaceae</taxon>
        <taxon>Actinoplanes</taxon>
    </lineage>
</organism>
<feature type="domain" description="Cell envelope-related transcriptional attenuator" evidence="4">
    <location>
        <begin position="113"/>
        <end position="262"/>
    </location>
</feature>
<dbReference type="PANTHER" id="PTHR33392">
    <property type="entry name" value="POLYISOPRENYL-TEICHOIC ACID--PEPTIDOGLYCAN TEICHOIC ACID TRANSFERASE TAGU"/>
    <property type="match status" value="1"/>
</dbReference>
<dbReference type="Proteomes" id="UP000546162">
    <property type="component" value="Unassembled WGS sequence"/>
</dbReference>
<protein>
    <submittedName>
        <fullName evidence="5">LCP family protein required for cell wall assembly</fullName>
    </submittedName>
</protein>